<dbReference type="Pfam" id="PF00126">
    <property type="entry name" value="HTH_1"/>
    <property type="match status" value="1"/>
</dbReference>
<keyword evidence="3 6" id="KW-0238">DNA-binding</keyword>
<proteinExistence type="inferred from homology"/>
<dbReference type="InterPro" id="IPR036388">
    <property type="entry name" value="WH-like_DNA-bd_sf"/>
</dbReference>
<dbReference type="SUPFAM" id="SSF46785">
    <property type="entry name" value="Winged helix' DNA-binding domain"/>
    <property type="match status" value="1"/>
</dbReference>
<evidence type="ECO:0000313" key="7">
    <source>
        <dbReference type="Proteomes" id="UP000280008"/>
    </source>
</evidence>
<gene>
    <name evidence="6" type="ORF">C8E83_3148</name>
</gene>
<evidence type="ECO:0000259" key="5">
    <source>
        <dbReference type="PROSITE" id="PS50931"/>
    </source>
</evidence>
<dbReference type="InterPro" id="IPR000847">
    <property type="entry name" value="LysR_HTH_N"/>
</dbReference>
<dbReference type="RefSeq" id="WP_121370851.1">
    <property type="nucleotide sequence ID" value="NZ_RBKS01000001.1"/>
</dbReference>
<dbReference type="PANTHER" id="PTHR30346:SF29">
    <property type="entry name" value="LYSR SUBSTRATE-BINDING"/>
    <property type="match status" value="1"/>
</dbReference>
<evidence type="ECO:0000313" key="6">
    <source>
        <dbReference type="EMBL" id="RKR75984.1"/>
    </source>
</evidence>
<dbReference type="SUPFAM" id="SSF53850">
    <property type="entry name" value="Periplasmic binding protein-like II"/>
    <property type="match status" value="1"/>
</dbReference>
<name>A0A495IJ08_9MICO</name>
<dbReference type="GO" id="GO:0032993">
    <property type="term" value="C:protein-DNA complex"/>
    <property type="evidence" value="ECO:0007669"/>
    <property type="project" value="TreeGrafter"/>
</dbReference>
<keyword evidence="4" id="KW-0804">Transcription</keyword>
<dbReference type="Gene3D" id="1.10.10.10">
    <property type="entry name" value="Winged helix-like DNA-binding domain superfamily/Winged helix DNA-binding domain"/>
    <property type="match status" value="1"/>
</dbReference>
<dbReference type="EMBL" id="RBKS01000001">
    <property type="protein sequence ID" value="RKR75984.1"/>
    <property type="molecule type" value="Genomic_DNA"/>
</dbReference>
<dbReference type="GO" id="GO:0003700">
    <property type="term" value="F:DNA-binding transcription factor activity"/>
    <property type="evidence" value="ECO:0007669"/>
    <property type="project" value="InterPro"/>
</dbReference>
<dbReference type="InterPro" id="IPR005119">
    <property type="entry name" value="LysR_subst-bd"/>
</dbReference>
<keyword evidence="7" id="KW-1185">Reference proteome</keyword>
<feature type="domain" description="HTH lysR-type" evidence="5">
    <location>
        <begin position="2"/>
        <end position="59"/>
    </location>
</feature>
<sequence>MLDLHRLEILQRFRSLGSIAAAAAELGYSSSAVSQQLATLEREAGVALIERTARSANLTAAGRDLAEQADFILGAVEYAQNLMRERAGTISGSVEIHCIPGLAALLAPQFAQLQDDHAGLQILAREQRTNEGGVSALHDGAADLVVTDDWSQRTPAAPAGLTLSVLRREPVVLAVGEMHEAVDWQDDAPLSTASLRKIIPLYTWLSAPVGKDSRAAADDWLSRLAVEPRRRWEFEGLDVLAAVVATGAGIALLPETIARSNPDIVALELKPDLYRSIVGLTRTTSQRDPAISACLAVARAAVNAQDRALASS</sequence>
<reference evidence="6 7" key="1">
    <citation type="submission" date="2018-10" db="EMBL/GenBank/DDBJ databases">
        <title>Sequencing the genomes of 1000 actinobacteria strains.</title>
        <authorList>
            <person name="Klenk H.-P."/>
        </authorList>
    </citation>
    <scope>NUCLEOTIDE SEQUENCE [LARGE SCALE GENOMIC DNA]</scope>
    <source>
        <strain evidence="6 7">DSM 17894</strain>
    </source>
</reference>
<comment type="similarity">
    <text evidence="1">Belongs to the LysR transcriptional regulatory family.</text>
</comment>
<accession>A0A495IJ08</accession>
<keyword evidence="2" id="KW-0805">Transcription regulation</keyword>
<dbReference type="GO" id="GO:0003677">
    <property type="term" value="F:DNA binding"/>
    <property type="evidence" value="ECO:0007669"/>
    <property type="project" value="UniProtKB-KW"/>
</dbReference>
<dbReference type="PROSITE" id="PS50931">
    <property type="entry name" value="HTH_LYSR"/>
    <property type="match status" value="1"/>
</dbReference>
<evidence type="ECO:0000256" key="3">
    <source>
        <dbReference type="ARBA" id="ARBA00023125"/>
    </source>
</evidence>
<dbReference type="Gene3D" id="3.40.190.10">
    <property type="entry name" value="Periplasmic binding protein-like II"/>
    <property type="match status" value="2"/>
</dbReference>
<dbReference type="OrthoDB" id="4131546at2"/>
<dbReference type="Pfam" id="PF03466">
    <property type="entry name" value="LysR_substrate"/>
    <property type="match status" value="1"/>
</dbReference>
<dbReference type="InterPro" id="IPR036390">
    <property type="entry name" value="WH_DNA-bd_sf"/>
</dbReference>
<dbReference type="PANTHER" id="PTHR30346">
    <property type="entry name" value="TRANSCRIPTIONAL DUAL REGULATOR HCAR-RELATED"/>
    <property type="match status" value="1"/>
</dbReference>
<evidence type="ECO:0000256" key="1">
    <source>
        <dbReference type="ARBA" id="ARBA00009437"/>
    </source>
</evidence>
<organism evidence="6 7">
    <name type="scientific">Frondihabitans australicus</name>
    <dbReference type="NCBI Taxonomy" id="386892"/>
    <lineage>
        <taxon>Bacteria</taxon>
        <taxon>Bacillati</taxon>
        <taxon>Actinomycetota</taxon>
        <taxon>Actinomycetes</taxon>
        <taxon>Micrococcales</taxon>
        <taxon>Microbacteriaceae</taxon>
        <taxon>Frondihabitans</taxon>
    </lineage>
</organism>
<protein>
    <submittedName>
        <fullName evidence="6">DNA-binding transcriptional LysR family regulator</fullName>
    </submittedName>
</protein>
<dbReference type="Proteomes" id="UP000280008">
    <property type="component" value="Unassembled WGS sequence"/>
</dbReference>
<evidence type="ECO:0000256" key="2">
    <source>
        <dbReference type="ARBA" id="ARBA00023015"/>
    </source>
</evidence>
<dbReference type="AlphaFoldDB" id="A0A495IJ08"/>
<evidence type="ECO:0000256" key="4">
    <source>
        <dbReference type="ARBA" id="ARBA00023163"/>
    </source>
</evidence>
<comment type="caution">
    <text evidence="6">The sequence shown here is derived from an EMBL/GenBank/DDBJ whole genome shotgun (WGS) entry which is preliminary data.</text>
</comment>